<feature type="transmembrane region" description="Helical" evidence="1">
    <location>
        <begin position="38"/>
        <end position="57"/>
    </location>
</feature>
<dbReference type="AlphaFoldDB" id="A0A0F9V9M1"/>
<keyword evidence="1" id="KW-1133">Transmembrane helix</keyword>
<organism evidence="2">
    <name type="scientific">marine sediment metagenome</name>
    <dbReference type="NCBI Taxonomy" id="412755"/>
    <lineage>
        <taxon>unclassified sequences</taxon>
        <taxon>metagenomes</taxon>
        <taxon>ecological metagenomes</taxon>
    </lineage>
</organism>
<evidence type="ECO:0000256" key="1">
    <source>
        <dbReference type="SAM" id="Phobius"/>
    </source>
</evidence>
<protein>
    <recommendedName>
        <fullName evidence="3">Prepilin type IV endopeptidase peptidase domain-containing protein</fullName>
    </recommendedName>
</protein>
<feature type="transmembrane region" description="Helical" evidence="1">
    <location>
        <begin position="110"/>
        <end position="132"/>
    </location>
</feature>
<evidence type="ECO:0008006" key="3">
    <source>
        <dbReference type="Google" id="ProtNLM"/>
    </source>
</evidence>
<proteinExistence type="predicted"/>
<reference evidence="2" key="1">
    <citation type="journal article" date="2015" name="Nature">
        <title>Complex archaea that bridge the gap between prokaryotes and eukaryotes.</title>
        <authorList>
            <person name="Spang A."/>
            <person name="Saw J.H."/>
            <person name="Jorgensen S.L."/>
            <person name="Zaremba-Niedzwiedzka K."/>
            <person name="Martijn J."/>
            <person name="Lind A.E."/>
            <person name="van Eijk R."/>
            <person name="Schleper C."/>
            <person name="Guy L."/>
            <person name="Ettema T.J."/>
        </authorList>
    </citation>
    <scope>NUCLEOTIDE SEQUENCE</scope>
</reference>
<feature type="transmembrane region" description="Helical" evidence="1">
    <location>
        <begin position="87"/>
        <end position="103"/>
    </location>
</feature>
<feature type="transmembrane region" description="Helical" evidence="1">
    <location>
        <begin position="207"/>
        <end position="224"/>
    </location>
</feature>
<comment type="caution">
    <text evidence="2">The sequence shown here is derived from an EMBL/GenBank/DDBJ whole genome shotgun (WGS) entry which is preliminary data.</text>
</comment>
<evidence type="ECO:0000313" key="2">
    <source>
        <dbReference type="EMBL" id="KKO01836.1"/>
    </source>
</evidence>
<feature type="transmembrane region" description="Helical" evidence="1">
    <location>
        <begin position="64"/>
        <end position="81"/>
    </location>
</feature>
<accession>A0A0F9V9M1</accession>
<gene>
    <name evidence="2" type="ORF">LCGC14_0111910</name>
</gene>
<feature type="transmembrane region" description="Helical" evidence="1">
    <location>
        <begin position="152"/>
        <end position="178"/>
    </location>
</feature>
<keyword evidence="1" id="KW-0472">Membrane</keyword>
<name>A0A0F9V9M1_9ZZZZ</name>
<sequence length="232" mass="25226">MIIMTLLIAWCCILAMPHMALFDLNRDGATETFDYDFGHMTIAVAIGALGISLSTIFTDLPMHSRFLMVIIGSILVLGAWIDRVSAWAPDILMMPFCLMIFLVSPEITSWTGAGIAVGLGTALFLICIALWVPQEFFKLKFAPPADLMAIAAPFVLFGVSMETAAIFMITSILLVLALKSSRFAALLSRPEAVADGARDVDFTGKKAVTFLTVMFPVIFVAFVAKNLTPMFS</sequence>
<keyword evidence="1" id="KW-0812">Transmembrane</keyword>
<dbReference type="EMBL" id="LAZR01000033">
    <property type="protein sequence ID" value="KKO01836.1"/>
    <property type="molecule type" value="Genomic_DNA"/>
</dbReference>